<feature type="transmembrane region" description="Helical" evidence="1">
    <location>
        <begin position="111"/>
        <end position="135"/>
    </location>
</feature>
<accession>A0A0F9F5H6</accession>
<proteinExistence type="predicted"/>
<feature type="transmembrane region" description="Helical" evidence="1">
    <location>
        <begin position="69"/>
        <end position="91"/>
    </location>
</feature>
<evidence type="ECO:0000256" key="1">
    <source>
        <dbReference type="SAM" id="Phobius"/>
    </source>
</evidence>
<dbReference type="EMBL" id="LAZR01031873">
    <property type="protein sequence ID" value="KKL52490.1"/>
    <property type="molecule type" value="Genomic_DNA"/>
</dbReference>
<feature type="transmembrane region" description="Helical" evidence="1">
    <location>
        <begin position="30"/>
        <end position="49"/>
    </location>
</feature>
<feature type="non-terminal residue" evidence="2">
    <location>
        <position position="136"/>
    </location>
</feature>
<organism evidence="2">
    <name type="scientific">marine sediment metagenome</name>
    <dbReference type="NCBI Taxonomy" id="412755"/>
    <lineage>
        <taxon>unclassified sequences</taxon>
        <taxon>metagenomes</taxon>
        <taxon>ecological metagenomes</taxon>
    </lineage>
</organism>
<keyword evidence="1" id="KW-1133">Transmembrane helix</keyword>
<protein>
    <submittedName>
        <fullName evidence="2">Uncharacterized protein</fullName>
    </submittedName>
</protein>
<keyword evidence="1" id="KW-0472">Membrane</keyword>
<name>A0A0F9F5H6_9ZZZZ</name>
<gene>
    <name evidence="2" type="ORF">LCGC14_2284960</name>
</gene>
<sequence length="136" mass="15848">MTISQQIKDNLSQIMALTEKNIKLQLRYKLGLILSYLTHIISIFTPLIIMGNLFEFRAVGEWTSDNFILYQFIAYNIMILSGITSIFPGQFRMEKYWKTLPALIIGPFNRFNLLFGIFVSHLILISIPFIFFFILA</sequence>
<evidence type="ECO:0000313" key="2">
    <source>
        <dbReference type="EMBL" id="KKL52490.1"/>
    </source>
</evidence>
<comment type="caution">
    <text evidence="2">The sequence shown here is derived from an EMBL/GenBank/DDBJ whole genome shotgun (WGS) entry which is preliminary data.</text>
</comment>
<dbReference type="AlphaFoldDB" id="A0A0F9F5H6"/>
<keyword evidence="1" id="KW-0812">Transmembrane</keyword>
<reference evidence="2" key="1">
    <citation type="journal article" date="2015" name="Nature">
        <title>Complex archaea that bridge the gap between prokaryotes and eukaryotes.</title>
        <authorList>
            <person name="Spang A."/>
            <person name="Saw J.H."/>
            <person name="Jorgensen S.L."/>
            <person name="Zaremba-Niedzwiedzka K."/>
            <person name="Martijn J."/>
            <person name="Lind A.E."/>
            <person name="van Eijk R."/>
            <person name="Schleper C."/>
            <person name="Guy L."/>
            <person name="Ettema T.J."/>
        </authorList>
    </citation>
    <scope>NUCLEOTIDE SEQUENCE</scope>
</reference>